<keyword evidence="1" id="KW-0732">Signal</keyword>
<evidence type="ECO:0000256" key="1">
    <source>
        <dbReference type="SAM" id="SignalP"/>
    </source>
</evidence>
<evidence type="ECO:0000313" key="4">
    <source>
        <dbReference type="Proteomes" id="UP000607653"/>
    </source>
</evidence>
<evidence type="ECO:0000313" key="2">
    <source>
        <dbReference type="EMBL" id="DAD48544.1"/>
    </source>
</evidence>
<protein>
    <submittedName>
        <fullName evidence="3">Uncharacterized protein</fullName>
    </submittedName>
</protein>
<feature type="chain" id="PRO_5044663412" evidence="1">
    <location>
        <begin position="25"/>
        <end position="121"/>
    </location>
</feature>
<dbReference type="EMBL" id="DUZY01000008">
    <property type="protein sequence ID" value="DAD48544.1"/>
    <property type="molecule type" value="Genomic_DNA"/>
</dbReference>
<dbReference type="EMBL" id="DUZY01000030">
    <property type="protein sequence ID" value="DAD49303.1"/>
    <property type="molecule type" value="Genomic_DNA"/>
</dbReference>
<dbReference type="Proteomes" id="UP000607653">
    <property type="component" value="Unassembled WGS sequence"/>
</dbReference>
<evidence type="ECO:0000313" key="3">
    <source>
        <dbReference type="EMBL" id="DAD49303.1"/>
    </source>
</evidence>
<sequence length="121" mass="13958">MGGPIVCLYVVYLVTYLHINTVRGNKEKLDIENGGNHIEKVGENREGSTEQSNAEVYKRRNAYRTKTKLSGMARIWWKKLLKMSFFMKHTTLTGGLRLTVVEKKAAVREGLGFFPKWGRFY</sequence>
<reference evidence="3 4" key="1">
    <citation type="journal article" date="2020" name="Mol. Biol. Evol.">
        <title>Distinct Expression and Methylation Patterns for Genes with Different Fates following a Single Whole-Genome Duplication in Flowering Plants.</title>
        <authorList>
            <person name="Shi T."/>
            <person name="Rahmani R.S."/>
            <person name="Gugger P.F."/>
            <person name="Wang M."/>
            <person name="Li H."/>
            <person name="Zhang Y."/>
            <person name="Li Z."/>
            <person name="Wang Q."/>
            <person name="Van de Peer Y."/>
            <person name="Marchal K."/>
            <person name="Chen J."/>
        </authorList>
    </citation>
    <scope>NUCLEOTIDE SEQUENCE [LARGE SCALE GENOMIC DNA]</scope>
    <source>
        <tissue evidence="3">Leaf</tissue>
    </source>
</reference>
<feature type="signal peptide" evidence="1">
    <location>
        <begin position="1"/>
        <end position="24"/>
    </location>
</feature>
<keyword evidence="4" id="KW-1185">Reference proteome</keyword>
<comment type="caution">
    <text evidence="3">The sequence shown here is derived from an EMBL/GenBank/DDBJ whole genome shotgun (WGS) entry which is preliminary data.</text>
</comment>
<organism evidence="3 4">
    <name type="scientific">Nelumbo nucifera</name>
    <name type="common">Sacred lotus</name>
    <dbReference type="NCBI Taxonomy" id="4432"/>
    <lineage>
        <taxon>Eukaryota</taxon>
        <taxon>Viridiplantae</taxon>
        <taxon>Streptophyta</taxon>
        <taxon>Embryophyta</taxon>
        <taxon>Tracheophyta</taxon>
        <taxon>Spermatophyta</taxon>
        <taxon>Magnoliopsida</taxon>
        <taxon>Proteales</taxon>
        <taxon>Nelumbonaceae</taxon>
        <taxon>Nelumbo</taxon>
    </lineage>
</organism>
<gene>
    <name evidence="2" type="ORF">HUJ06_018481</name>
    <name evidence="3" type="ORF">HUJ06_032024</name>
</gene>
<proteinExistence type="predicted"/>
<dbReference type="AlphaFoldDB" id="A0A822ZWB4"/>
<name>A0A822ZWB4_NELNU</name>
<accession>A0A822ZWB4</accession>